<evidence type="ECO:0000313" key="2">
    <source>
        <dbReference type="EMBL" id="CZR70188.1"/>
    </source>
</evidence>
<feature type="compositionally biased region" description="Polar residues" evidence="1">
    <location>
        <begin position="253"/>
        <end position="262"/>
    </location>
</feature>
<dbReference type="OrthoDB" id="5403157at2759"/>
<feature type="compositionally biased region" description="Basic and acidic residues" evidence="1">
    <location>
        <begin position="264"/>
        <end position="280"/>
    </location>
</feature>
<feature type="region of interest" description="Disordered" evidence="1">
    <location>
        <begin position="238"/>
        <end position="280"/>
    </location>
</feature>
<protein>
    <submittedName>
        <fullName evidence="2">Uncharacterized protein</fullName>
    </submittedName>
</protein>
<gene>
    <name evidence="2" type="ORF">PAC_20089</name>
</gene>
<evidence type="ECO:0000313" key="3">
    <source>
        <dbReference type="Proteomes" id="UP000184330"/>
    </source>
</evidence>
<name>A0A1L7XYT9_9HELO</name>
<reference evidence="2 3" key="1">
    <citation type="submission" date="2016-03" db="EMBL/GenBank/DDBJ databases">
        <authorList>
            <person name="Ploux O."/>
        </authorList>
    </citation>
    <scope>NUCLEOTIDE SEQUENCE [LARGE SCALE GENOMIC DNA]</scope>
    <source>
        <strain evidence="2 3">UAMH 11012</strain>
    </source>
</reference>
<dbReference type="AlphaFoldDB" id="A0A1L7XYT9"/>
<sequence>MASRSFKPASYLASAAQAPNRSPRPSFTRTSSSSSTTSEDSLIATLQSMKAVDKDNSSAQPHIPGYTTPMSGNGAGAALPRRHIRQLGIWGPTRLDAENESSSSLSRDFRQDTPGRKRSQPIAIELPHKAEQVYTPLSARGDLPGGYFPHHDPNHKEVPRFYRSHPFGDPKPKPEPEPESPIMSATSSLMSSPASETTPRGPAGLVSPAFGPLSPSIEPLIKPVGKYHPANYISPATTQVSTPTSAPRLLPPTNLSIPTSNKRSTKDRPGHERKNSDVKRKIQQYQKDMIAQARSAASTSIAGTMNGMRKEPNSPRLQPAGSPGPITPFELEELENDGYIAAGHRVRTNTLIAEGLQRDRQETMNALQRLS</sequence>
<feature type="compositionally biased region" description="Low complexity" evidence="1">
    <location>
        <begin position="21"/>
        <end position="38"/>
    </location>
</feature>
<keyword evidence="3" id="KW-1185">Reference proteome</keyword>
<dbReference type="EMBL" id="FJOG01000106">
    <property type="protein sequence ID" value="CZR70188.1"/>
    <property type="molecule type" value="Genomic_DNA"/>
</dbReference>
<accession>A0A1L7XYT9</accession>
<organism evidence="2 3">
    <name type="scientific">Phialocephala subalpina</name>
    <dbReference type="NCBI Taxonomy" id="576137"/>
    <lineage>
        <taxon>Eukaryota</taxon>
        <taxon>Fungi</taxon>
        <taxon>Dikarya</taxon>
        <taxon>Ascomycota</taxon>
        <taxon>Pezizomycotina</taxon>
        <taxon>Leotiomycetes</taxon>
        <taxon>Helotiales</taxon>
        <taxon>Mollisiaceae</taxon>
        <taxon>Phialocephala</taxon>
        <taxon>Phialocephala fortinii species complex</taxon>
    </lineage>
</organism>
<dbReference type="Proteomes" id="UP000184330">
    <property type="component" value="Unassembled WGS sequence"/>
</dbReference>
<feature type="compositionally biased region" description="Low complexity" evidence="1">
    <location>
        <begin position="180"/>
        <end position="195"/>
    </location>
</feature>
<feature type="region of interest" description="Disordered" evidence="1">
    <location>
        <begin position="1"/>
        <end position="80"/>
    </location>
</feature>
<feature type="region of interest" description="Disordered" evidence="1">
    <location>
        <begin position="144"/>
        <end position="211"/>
    </location>
</feature>
<evidence type="ECO:0000256" key="1">
    <source>
        <dbReference type="SAM" id="MobiDB-lite"/>
    </source>
</evidence>
<proteinExistence type="predicted"/>
<feature type="region of interest" description="Disordered" evidence="1">
    <location>
        <begin position="95"/>
        <end position="130"/>
    </location>
</feature>
<feature type="compositionally biased region" description="Basic and acidic residues" evidence="1">
    <location>
        <begin position="149"/>
        <end position="176"/>
    </location>
</feature>